<dbReference type="InterPro" id="IPR053932">
    <property type="entry name" value="GeBP-like_DBD"/>
</dbReference>
<reference evidence="3" key="1">
    <citation type="journal article" date="2023" name="GigaByte">
        <title>Genome assembly of the bearded iris, Iris pallida Lam.</title>
        <authorList>
            <person name="Bruccoleri R.E."/>
            <person name="Oakeley E.J."/>
            <person name="Faust A.M.E."/>
            <person name="Altorfer M."/>
            <person name="Dessus-Babus S."/>
            <person name="Burckhardt D."/>
            <person name="Oertli M."/>
            <person name="Naumann U."/>
            <person name="Petersen F."/>
            <person name="Wong J."/>
        </authorList>
    </citation>
    <scope>NUCLEOTIDE SEQUENCE</scope>
    <source>
        <strain evidence="3">GSM-AAB239-AS_SAM_17_03QT</strain>
    </source>
</reference>
<sequence length="304" mass="35246">MKRPRTSNKIWTDSDEVELLRGVIAYCSAKGSIPKVDTMGELLPFVDGKFSVAFTSKQLYDKFIRLRHRYKDTNARDLLPNSHNSLIYELSTEVWGEKDDVTVSRKEHRPRTRRFASDADGIVKEVATESIKSSRAFERRWSNENEIALLRGAISIRPFSDYIPKRSTMKELLSHVDGHLSAYITEEQAYSKLRRLRGQYLTTDADSLDENSHSRAVYELSAEVWGCPPERTDVVQFDEGTMEDTVRKEVGRGANDSFPFLREAATEYWKANNLSRVYLEKAWKSTDPDKCKRLEEKWRKFNIE</sequence>
<proteinExistence type="inferred from homology"/>
<reference evidence="3" key="2">
    <citation type="submission" date="2023-04" db="EMBL/GenBank/DDBJ databases">
        <authorList>
            <person name="Bruccoleri R.E."/>
            <person name="Oakeley E.J."/>
            <person name="Faust A.-M."/>
            <person name="Dessus-Babus S."/>
            <person name="Altorfer M."/>
            <person name="Burckhardt D."/>
            <person name="Oertli M."/>
            <person name="Naumann U."/>
            <person name="Petersen F."/>
            <person name="Wong J."/>
        </authorList>
    </citation>
    <scope>NUCLEOTIDE SEQUENCE</scope>
    <source>
        <strain evidence="3">GSM-AAB239-AS_SAM_17_03QT</strain>
        <tissue evidence="3">Leaf</tissue>
    </source>
</reference>
<protein>
    <submittedName>
        <fullName evidence="3">Myristoylated alanine-rich C-kinase substrate</fullName>
    </submittedName>
</protein>
<feature type="domain" description="Glabrous enhancer-binding protein-like DBD" evidence="2">
    <location>
        <begin position="8"/>
        <end position="96"/>
    </location>
</feature>
<dbReference type="PANTHER" id="PTHR31662">
    <property type="entry name" value="BNAANNG10740D PROTEIN-RELATED"/>
    <property type="match status" value="1"/>
</dbReference>
<dbReference type="Proteomes" id="UP001140949">
    <property type="component" value="Unassembled WGS sequence"/>
</dbReference>
<feature type="domain" description="Glabrous enhancer-binding protein-like DBD" evidence="2">
    <location>
        <begin position="137"/>
        <end position="226"/>
    </location>
</feature>
<evidence type="ECO:0000313" key="3">
    <source>
        <dbReference type="EMBL" id="KAJ6833383.1"/>
    </source>
</evidence>
<dbReference type="Pfam" id="PF04504">
    <property type="entry name" value="GeBP-like_DBD"/>
    <property type="match status" value="2"/>
</dbReference>
<gene>
    <name evidence="3" type="ORF">M6B38_340600</name>
</gene>
<name>A0AAX6GXY7_IRIPA</name>
<organism evidence="3 4">
    <name type="scientific">Iris pallida</name>
    <name type="common">Sweet iris</name>
    <dbReference type="NCBI Taxonomy" id="29817"/>
    <lineage>
        <taxon>Eukaryota</taxon>
        <taxon>Viridiplantae</taxon>
        <taxon>Streptophyta</taxon>
        <taxon>Embryophyta</taxon>
        <taxon>Tracheophyta</taxon>
        <taxon>Spermatophyta</taxon>
        <taxon>Magnoliopsida</taxon>
        <taxon>Liliopsida</taxon>
        <taxon>Asparagales</taxon>
        <taxon>Iridaceae</taxon>
        <taxon>Iridoideae</taxon>
        <taxon>Irideae</taxon>
        <taxon>Iris</taxon>
    </lineage>
</organism>
<accession>A0AAX6GXY7</accession>
<evidence type="ECO:0000313" key="4">
    <source>
        <dbReference type="Proteomes" id="UP001140949"/>
    </source>
</evidence>
<comment type="similarity">
    <text evidence="1">Belongs to the GeBP family.</text>
</comment>
<dbReference type="GO" id="GO:0006355">
    <property type="term" value="P:regulation of DNA-templated transcription"/>
    <property type="evidence" value="ECO:0007669"/>
    <property type="project" value="InterPro"/>
</dbReference>
<dbReference type="PANTHER" id="PTHR31662:SF28">
    <property type="entry name" value="MYB_SANT-LIKE DOMAIN-CONTAINING PROTEIN"/>
    <property type="match status" value="1"/>
</dbReference>
<dbReference type="InterPro" id="IPR007592">
    <property type="entry name" value="GEBP"/>
</dbReference>
<dbReference type="AlphaFoldDB" id="A0AAX6GXY7"/>
<keyword evidence="4" id="KW-1185">Reference proteome</keyword>
<comment type="caution">
    <text evidence="3">The sequence shown here is derived from an EMBL/GenBank/DDBJ whole genome shotgun (WGS) entry which is preliminary data.</text>
</comment>
<evidence type="ECO:0000256" key="1">
    <source>
        <dbReference type="ARBA" id="ARBA00010820"/>
    </source>
</evidence>
<dbReference type="EMBL" id="JANAVB010015046">
    <property type="protein sequence ID" value="KAJ6833383.1"/>
    <property type="molecule type" value="Genomic_DNA"/>
</dbReference>
<evidence type="ECO:0000259" key="2">
    <source>
        <dbReference type="Pfam" id="PF04504"/>
    </source>
</evidence>
<dbReference type="GO" id="GO:0005634">
    <property type="term" value="C:nucleus"/>
    <property type="evidence" value="ECO:0007669"/>
    <property type="project" value="TreeGrafter"/>
</dbReference>